<feature type="repeat" description="ANK" evidence="4">
    <location>
        <begin position="39"/>
        <end position="66"/>
    </location>
</feature>
<organism evidence="7 8">
    <name type="scientific">Adiantum capillus-veneris</name>
    <name type="common">Maidenhair fern</name>
    <dbReference type="NCBI Taxonomy" id="13818"/>
    <lineage>
        <taxon>Eukaryota</taxon>
        <taxon>Viridiplantae</taxon>
        <taxon>Streptophyta</taxon>
        <taxon>Embryophyta</taxon>
        <taxon>Tracheophyta</taxon>
        <taxon>Polypodiopsida</taxon>
        <taxon>Polypodiidae</taxon>
        <taxon>Polypodiales</taxon>
        <taxon>Pteridineae</taxon>
        <taxon>Pteridaceae</taxon>
        <taxon>Vittarioideae</taxon>
        <taxon>Adiantum</taxon>
    </lineage>
</organism>
<comment type="pathway">
    <text evidence="1">Protein modification; protein ubiquitination.</text>
</comment>
<evidence type="ECO:0000256" key="4">
    <source>
        <dbReference type="PROSITE-ProRule" id="PRU00023"/>
    </source>
</evidence>
<evidence type="ECO:0000256" key="1">
    <source>
        <dbReference type="ARBA" id="ARBA00004906"/>
    </source>
</evidence>
<evidence type="ECO:0000256" key="2">
    <source>
        <dbReference type="ARBA" id="ARBA00022737"/>
    </source>
</evidence>
<dbReference type="OrthoDB" id="684045at2759"/>
<dbReference type="InterPro" id="IPR036770">
    <property type="entry name" value="Ankyrin_rpt-contain_sf"/>
</dbReference>
<dbReference type="Pfam" id="PF00651">
    <property type="entry name" value="BTB"/>
    <property type="match status" value="2"/>
</dbReference>
<dbReference type="InterPro" id="IPR000210">
    <property type="entry name" value="BTB/POZ_dom"/>
</dbReference>
<evidence type="ECO:0000259" key="6">
    <source>
        <dbReference type="PROSITE" id="PS50097"/>
    </source>
</evidence>
<dbReference type="SMART" id="SM00225">
    <property type="entry name" value="BTB"/>
    <property type="match status" value="2"/>
</dbReference>
<dbReference type="GO" id="GO:0000151">
    <property type="term" value="C:ubiquitin ligase complex"/>
    <property type="evidence" value="ECO:0007669"/>
    <property type="project" value="TreeGrafter"/>
</dbReference>
<keyword evidence="8" id="KW-1185">Reference proteome</keyword>
<dbReference type="GO" id="GO:0005737">
    <property type="term" value="C:cytoplasm"/>
    <property type="evidence" value="ECO:0007669"/>
    <property type="project" value="TreeGrafter"/>
</dbReference>
<dbReference type="CDD" id="cd18186">
    <property type="entry name" value="BTB_POZ_ZBTB_KLHL-like"/>
    <property type="match status" value="1"/>
</dbReference>
<dbReference type="CDD" id="cd14733">
    <property type="entry name" value="BACK"/>
    <property type="match status" value="1"/>
</dbReference>
<dbReference type="PROSITE" id="PS50088">
    <property type="entry name" value="ANK_REPEAT"/>
    <property type="match status" value="1"/>
</dbReference>
<dbReference type="PROSITE" id="PS50097">
    <property type="entry name" value="BTB"/>
    <property type="match status" value="2"/>
</dbReference>
<proteinExistence type="predicted"/>
<dbReference type="EMBL" id="JABFUD020000014">
    <property type="protein sequence ID" value="KAI5070050.1"/>
    <property type="molecule type" value="Genomic_DNA"/>
</dbReference>
<evidence type="ECO:0000256" key="5">
    <source>
        <dbReference type="SAM" id="MobiDB-lite"/>
    </source>
</evidence>
<protein>
    <recommendedName>
        <fullName evidence="6">BTB domain-containing protein</fullName>
    </recommendedName>
</protein>
<dbReference type="AlphaFoldDB" id="A0A9D4ULE1"/>
<feature type="domain" description="BTB" evidence="6">
    <location>
        <begin position="182"/>
        <end position="249"/>
    </location>
</feature>
<dbReference type="Gene3D" id="3.30.710.10">
    <property type="entry name" value="Potassium Channel Kv1.1, Chain A"/>
    <property type="match status" value="2"/>
</dbReference>
<dbReference type="InterPro" id="IPR002110">
    <property type="entry name" value="Ankyrin_rpt"/>
</dbReference>
<feature type="compositionally biased region" description="Polar residues" evidence="5">
    <location>
        <begin position="552"/>
        <end position="561"/>
    </location>
</feature>
<dbReference type="SUPFAM" id="SSF54695">
    <property type="entry name" value="POZ domain"/>
    <property type="match status" value="2"/>
</dbReference>
<dbReference type="InterPro" id="IPR044515">
    <property type="entry name" value="ABTB1"/>
</dbReference>
<evidence type="ECO:0000313" key="7">
    <source>
        <dbReference type="EMBL" id="KAI5070050.1"/>
    </source>
</evidence>
<accession>A0A9D4ULE1</accession>
<gene>
    <name evidence="7" type="ORF">GOP47_0014393</name>
</gene>
<keyword evidence="3 4" id="KW-0040">ANK repeat</keyword>
<feature type="domain" description="BTB" evidence="6">
    <location>
        <begin position="386"/>
        <end position="465"/>
    </location>
</feature>
<sequence length="634" mass="71956">MVEWETRVPVVDGDLDNLYYADEPEEPPLPRKTVPSGDIYEAARAGDIERLNILLEGGVNVNVRDAWDSVALYYACLAGHLDAARILMECGAICSENTFDGDRCHYAALNLRVRELLKAFEARPPPLDPLPRALRELFLSSKSNLRYSEGLQTMSDNDDMLLNHALPSKGAFRECFGVDFNPDITLFVHGQPIEAHRAILVARSAYFKEKFDRDWKHKKEVRLSNQKLTFPALFSLIQFFYTDRLDVAVEDMEGLARICKVCGCVGLHKAVKRELLHQRYAEYKHLRDVDDSQKRFILQGSSLPEEERLPYAMRKLLNLMLTKTRRDSPHTNELHTNTNGIKLYSRTDVRDSKAPCCSNLSSGILCRENHDGAAVVDDLVVYNDHADVCFIVEDAVFRSHQIILAARSDYFRTRFSRMKGFRESTPEMVETDSGPLPALQEKDMTAETFEKLLEYMYTDQVSRLDPNQAEELFDAASRYLLFPLKKVVADALLPHLETATPAELCRWLLAADMYGVWKLREYCLDTMAVNFEVFSGTREFRQMLYRLPPPSGNSSLRTTAPSAPGGEGKANRGNLLDDLREKWLEAEGAELDKRDESAVQFDKILEMLVLATENEGGDIDGSFGSQVRKLAVRE</sequence>
<dbReference type="SUPFAM" id="SSF48403">
    <property type="entry name" value="Ankyrin repeat"/>
    <property type="match status" value="1"/>
</dbReference>
<evidence type="ECO:0000313" key="8">
    <source>
        <dbReference type="Proteomes" id="UP000886520"/>
    </source>
</evidence>
<dbReference type="InterPro" id="IPR011333">
    <property type="entry name" value="SKP1/BTB/POZ_sf"/>
</dbReference>
<name>A0A9D4ULE1_ADICA</name>
<dbReference type="Pfam" id="PF12796">
    <property type="entry name" value="Ank_2"/>
    <property type="match status" value="1"/>
</dbReference>
<feature type="region of interest" description="Disordered" evidence="5">
    <location>
        <begin position="551"/>
        <end position="573"/>
    </location>
</feature>
<dbReference type="PANTHER" id="PTHR46231">
    <property type="entry name" value="ANKYRIN REPEAT AND BTB/POZ DOMAIN-CONTAINING PROTEIN 1"/>
    <property type="match status" value="1"/>
</dbReference>
<dbReference type="Gene3D" id="1.25.40.20">
    <property type="entry name" value="Ankyrin repeat-containing domain"/>
    <property type="match status" value="1"/>
</dbReference>
<comment type="caution">
    <text evidence="7">The sequence shown here is derived from an EMBL/GenBank/DDBJ whole genome shotgun (WGS) entry which is preliminary data.</text>
</comment>
<dbReference type="PANTHER" id="PTHR46231:SF1">
    <property type="entry name" value="ANKYRIN REPEAT AND BTB_POZ DOMAIN-CONTAINING PROTEIN 1"/>
    <property type="match status" value="1"/>
</dbReference>
<dbReference type="Proteomes" id="UP000886520">
    <property type="component" value="Chromosome 14"/>
</dbReference>
<keyword evidence="2" id="KW-0677">Repeat</keyword>
<dbReference type="FunFam" id="1.25.40.20:FF:000328">
    <property type="entry name" value="BTB/POZ domain-containing protein"/>
    <property type="match status" value="1"/>
</dbReference>
<evidence type="ECO:0000256" key="3">
    <source>
        <dbReference type="ARBA" id="ARBA00023043"/>
    </source>
</evidence>
<reference evidence="7" key="1">
    <citation type="submission" date="2021-01" db="EMBL/GenBank/DDBJ databases">
        <title>Adiantum capillus-veneris genome.</title>
        <authorList>
            <person name="Fang Y."/>
            <person name="Liao Q."/>
        </authorList>
    </citation>
    <scope>NUCLEOTIDE SEQUENCE</scope>
    <source>
        <strain evidence="7">H3</strain>
        <tissue evidence="7">Leaf</tissue>
    </source>
</reference>